<dbReference type="AlphaFoldDB" id="A0A161K359"/>
<dbReference type="EMBL" id="LN890655">
    <property type="protein sequence ID" value="CUS03797.2"/>
    <property type="molecule type" value="Genomic_DNA"/>
</dbReference>
<dbReference type="SUPFAM" id="SSF53335">
    <property type="entry name" value="S-adenosyl-L-methionine-dependent methyltransferases"/>
    <property type="match status" value="1"/>
</dbReference>
<proteinExistence type="predicted"/>
<reference evidence="5" key="1">
    <citation type="submission" date="2016-01" db="EMBL/GenBank/DDBJ databases">
        <authorList>
            <person name="Mcilroy J.S."/>
            <person name="Karst M S."/>
            <person name="Albertsen M."/>
        </authorList>
    </citation>
    <scope>NUCLEOTIDE SEQUENCE</scope>
    <source>
        <strain evidence="5">Cfx-K</strain>
    </source>
</reference>
<evidence type="ECO:0000313" key="6">
    <source>
        <dbReference type="Proteomes" id="UP000215027"/>
    </source>
</evidence>
<dbReference type="Pfam" id="PF08241">
    <property type="entry name" value="Methyltransf_11"/>
    <property type="match status" value="1"/>
</dbReference>
<evidence type="ECO:0000259" key="4">
    <source>
        <dbReference type="Pfam" id="PF08241"/>
    </source>
</evidence>
<feature type="domain" description="Methyltransferase type 11" evidence="4">
    <location>
        <begin position="57"/>
        <end position="152"/>
    </location>
</feature>
<dbReference type="InterPro" id="IPR029063">
    <property type="entry name" value="SAM-dependent_MTases_sf"/>
</dbReference>
<dbReference type="PANTHER" id="PTHR43464:SF19">
    <property type="entry name" value="UBIQUINONE BIOSYNTHESIS O-METHYLTRANSFERASE, MITOCHONDRIAL"/>
    <property type="match status" value="1"/>
</dbReference>
<dbReference type="PANTHER" id="PTHR43464">
    <property type="entry name" value="METHYLTRANSFERASE"/>
    <property type="match status" value="1"/>
</dbReference>
<dbReference type="KEGG" id="pbf:CFX0092_A1919"/>
<protein>
    <submittedName>
        <fullName evidence="5">Phosphatidylethanolamine N-methyltransferase</fullName>
    </submittedName>
</protein>
<keyword evidence="3" id="KW-0949">S-adenosyl-L-methionine</keyword>
<evidence type="ECO:0000256" key="1">
    <source>
        <dbReference type="ARBA" id="ARBA00022603"/>
    </source>
</evidence>
<sequence length="218" mass="23578">MMNTNVELPDFQTSRYWDDQASSFDDEPDHGLRHPVVRRAWLELLVGWLPPGVATILDAGCGTGTLSLLLAGLGHRVTGIDWSPAMIALAQAKADAAGRPVEFMVGDVANPQLAPARYDVILSRHVLWALPEPAGVVRRWAKLLAPEGQLILIEGYWHTGGGLHTEEVIAALPPSLMDVTVHDLSDQPSLWGGAVSDERYAVVATLRGGIDPSVNKNR</sequence>
<evidence type="ECO:0000313" key="5">
    <source>
        <dbReference type="EMBL" id="CUS03797.2"/>
    </source>
</evidence>
<accession>A0A161K359</accession>
<dbReference type="CDD" id="cd02440">
    <property type="entry name" value="AdoMet_MTases"/>
    <property type="match status" value="1"/>
</dbReference>
<gene>
    <name evidence="5" type="ORF">CFX0092_A1919</name>
</gene>
<keyword evidence="1" id="KW-0489">Methyltransferase</keyword>
<dbReference type="InterPro" id="IPR013216">
    <property type="entry name" value="Methyltransf_11"/>
</dbReference>
<evidence type="ECO:0000256" key="3">
    <source>
        <dbReference type="ARBA" id="ARBA00022691"/>
    </source>
</evidence>
<keyword evidence="2" id="KW-0808">Transferase</keyword>
<keyword evidence="6" id="KW-1185">Reference proteome</keyword>
<dbReference type="RefSeq" id="WP_197699730.1">
    <property type="nucleotide sequence ID" value="NZ_LN890655.1"/>
</dbReference>
<dbReference type="GO" id="GO:0008757">
    <property type="term" value="F:S-adenosylmethionine-dependent methyltransferase activity"/>
    <property type="evidence" value="ECO:0007669"/>
    <property type="project" value="InterPro"/>
</dbReference>
<name>A0A161K359_9CHLR</name>
<dbReference type="Gene3D" id="3.40.50.150">
    <property type="entry name" value="Vaccinia Virus protein VP39"/>
    <property type="match status" value="1"/>
</dbReference>
<organism evidence="5 6">
    <name type="scientific">Candidatus Promineifilum breve</name>
    <dbReference type="NCBI Taxonomy" id="1806508"/>
    <lineage>
        <taxon>Bacteria</taxon>
        <taxon>Bacillati</taxon>
        <taxon>Chloroflexota</taxon>
        <taxon>Ardenticatenia</taxon>
        <taxon>Candidatus Promineifilales</taxon>
        <taxon>Candidatus Promineifilaceae</taxon>
        <taxon>Candidatus Promineifilum</taxon>
    </lineage>
</organism>
<dbReference type="GO" id="GO:0032259">
    <property type="term" value="P:methylation"/>
    <property type="evidence" value="ECO:0007669"/>
    <property type="project" value="UniProtKB-KW"/>
</dbReference>
<evidence type="ECO:0000256" key="2">
    <source>
        <dbReference type="ARBA" id="ARBA00022679"/>
    </source>
</evidence>
<dbReference type="Proteomes" id="UP000215027">
    <property type="component" value="Chromosome I"/>
</dbReference>